<dbReference type="InterPro" id="IPR005471">
    <property type="entry name" value="Tscrpt_reg_IclR_N"/>
</dbReference>
<comment type="caution">
    <text evidence="6">The sequence shown here is derived from an EMBL/GenBank/DDBJ whole genome shotgun (WGS) entry which is preliminary data.</text>
</comment>
<dbReference type="PANTHER" id="PTHR30136">
    <property type="entry name" value="HELIX-TURN-HELIX TRANSCRIPTIONAL REGULATOR, ICLR FAMILY"/>
    <property type="match status" value="1"/>
</dbReference>
<dbReference type="InterPro" id="IPR029016">
    <property type="entry name" value="GAF-like_dom_sf"/>
</dbReference>
<keyword evidence="7" id="KW-1185">Reference proteome</keyword>
<dbReference type="PROSITE" id="PS51078">
    <property type="entry name" value="ICLR_ED"/>
    <property type="match status" value="1"/>
</dbReference>
<gene>
    <name evidence="6" type="ORF">BJI46_10725</name>
</gene>
<dbReference type="EMBL" id="MKKK01000013">
    <property type="protein sequence ID" value="OEY97089.1"/>
    <property type="molecule type" value="Genomic_DNA"/>
</dbReference>
<dbReference type="SMART" id="SM00346">
    <property type="entry name" value="HTH_ICLR"/>
    <property type="match status" value="1"/>
</dbReference>
<dbReference type="Gene3D" id="3.30.450.40">
    <property type="match status" value="1"/>
</dbReference>
<protein>
    <submittedName>
        <fullName evidence="6">Uncharacterized protein</fullName>
    </submittedName>
</protein>
<sequence length="233" mass="25725">MFMINENRSIQSVERSMLLLEHIAQRQGSAKLSELASALNLPKSTVYGLLNTLAALGYISRQGTAYTLGLRLNTISKHVIHLEDEIKQYYHTFIQQIAKLSGQTCYLAIACGSKEYLYLAAYHGTTALNIEQHIRSPRESLTASAIGKVILANSPDLIRSLGRADLLPSELVHEFKQIQIQGYALDLENTQQGLNCIAIPLFKQGVFTAALGISGSKSDFTQENMLALLPKIF</sequence>
<dbReference type="Proteomes" id="UP000185895">
    <property type="component" value="Unassembled WGS sequence"/>
</dbReference>
<evidence type="ECO:0000256" key="1">
    <source>
        <dbReference type="ARBA" id="ARBA00023015"/>
    </source>
</evidence>
<organism evidence="6 7">
    <name type="scientific">Acinetobacter qingfengensis</name>
    <dbReference type="NCBI Taxonomy" id="1262585"/>
    <lineage>
        <taxon>Bacteria</taxon>
        <taxon>Pseudomonadati</taxon>
        <taxon>Pseudomonadota</taxon>
        <taxon>Gammaproteobacteria</taxon>
        <taxon>Moraxellales</taxon>
        <taxon>Moraxellaceae</taxon>
        <taxon>Acinetobacter</taxon>
    </lineage>
</organism>
<dbReference type="GO" id="GO:0003700">
    <property type="term" value="F:DNA-binding transcription factor activity"/>
    <property type="evidence" value="ECO:0007669"/>
    <property type="project" value="TreeGrafter"/>
</dbReference>
<dbReference type="PROSITE" id="PS51077">
    <property type="entry name" value="HTH_ICLR"/>
    <property type="match status" value="1"/>
</dbReference>
<dbReference type="OrthoDB" id="9807558at2"/>
<evidence type="ECO:0000256" key="3">
    <source>
        <dbReference type="ARBA" id="ARBA00023163"/>
    </source>
</evidence>
<dbReference type="AlphaFoldDB" id="A0A1E7RCE8"/>
<dbReference type="SUPFAM" id="SSF46785">
    <property type="entry name" value="Winged helix' DNA-binding domain"/>
    <property type="match status" value="1"/>
</dbReference>
<dbReference type="Gene3D" id="1.10.10.10">
    <property type="entry name" value="Winged helix-like DNA-binding domain superfamily/Winged helix DNA-binding domain"/>
    <property type="match status" value="1"/>
</dbReference>
<dbReference type="GO" id="GO:0003677">
    <property type="term" value="F:DNA binding"/>
    <property type="evidence" value="ECO:0007669"/>
    <property type="project" value="UniProtKB-KW"/>
</dbReference>
<reference evidence="6 7" key="1">
    <citation type="submission" date="2016-09" db="EMBL/GenBank/DDBJ databases">
        <authorList>
            <person name="Capua I."/>
            <person name="De Benedictis P."/>
            <person name="Joannis T."/>
            <person name="Lombin L.H."/>
            <person name="Cattoli G."/>
        </authorList>
    </citation>
    <scope>NUCLEOTIDE SEQUENCE [LARGE SCALE GENOMIC DNA]</scope>
    <source>
        <strain evidence="6 7">ANC 4671</strain>
    </source>
</reference>
<dbReference type="GO" id="GO:0045892">
    <property type="term" value="P:negative regulation of DNA-templated transcription"/>
    <property type="evidence" value="ECO:0007669"/>
    <property type="project" value="TreeGrafter"/>
</dbReference>
<dbReference type="InterPro" id="IPR036388">
    <property type="entry name" value="WH-like_DNA-bd_sf"/>
</dbReference>
<keyword evidence="3" id="KW-0804">Transcription</keyword>
<name>A0A1E7RCE8_9GAMM</name>
<accession>A0A1E7RCE8</accession>
<dbReference type="SUPFAM" id="SSF55781">
    <property type="entry name" value="GAF domain-like"/>
    <property type="match status" value="1"/>
</dbReference>
<evidence type="ECO:0000313" key="6">
    <source>
        <dbReference type="EMBL" id="OEY97089.1"/>
    </source>
</evidence>
<evidence type="ECO:0000259" key="5">
    <source>
        <dbReference type="PROSITE" id="PS51078"/>
    </source>
</evidence>
<dbReference type="STRING" id="1262585.BJI46_10725"/>
<evidence type="ECO:0000313" key="7">
    <source>
        <dbReference type="Proteomes" id="UP000185895"/>
    </source>
</evidence>
<dbReference type="Pfam" id="PF01614">
    <property type="entry name" value="IclR_C"/>
    <property type="match status" value="1"/>
</dbReference>
<dbReference type="FunFam" id="1.10.10.10:FF:000056">
    <property type="entry name" value="IclR family transcriptional regulator"/>
    <property type="match status" value="1"/>
</dbReference>
<dbReference type="InterPro" id="IPR014757">
    <property type="entry name" value="Tscrpt_reg_IclR_C"/>
</dbReference>
<keyword evidence="2" id="KW-0238">DNA-binding</keyword>
<evidence type="ECO:0000256" key="2">
    <source>
        <dbReference type="ARBA" id="ARBA00023125"/>
    </source>
</evidence>
<evidence type="ECO:0000259" key="4">
    <source>
        <dbReference type="PROSITE" id="PS51077"/>
    </source>
</evidence>
<proteinExistence type="predicted"/>
<feature type="domain" description="HTH iclR-type" evidence="4">
    <location>
        <begin position="10"/>
        <end position="70"/>
    </location>
</feature>
<dbReference type="Pfam" id="PF09339">
    <property type="entry name" value="HTH_IclR"/>
    <property type="match status" value="1"/>
</dbReference>
<dbReference type="InterPro" id="IPR036390">
    <property type="entry name" value="WH_DNA-bd_sf"/>
</dbReference>
<feature type="domain" description="IclR-ED" evidence="5">
    <location>
        <begin position="71"/>
        <end position="233"/>
    </location>
</feature>
<dbReference type="PANTHER" id="PTHR30136:SF35">
    <property type="entry name" value="HTH-TYPE TRANSCRIPTIONAL REGULATOR RV1719"/>
    <property type="match status" value="1"/>
</dbReference>
<dbReference type="InterPro" id="IPR050707">
    <property type="entry name" value="HTH_MetabolicPath_Reg"/>
</dbReference>
<keyword evidence="1" id="KW-0805">Transcription regulation</keyword>